<feature type="compositionally biased region" description="Low complexity" evidence="1">
    <location>
        <begin position="33"/>
        <end position="58"/>
    </location>
</feature>
<proteinExistence type="predicted"/>
<feature type="chain" id="PRO_5026934189" description="DUF6318 domain-containing protein" evidence="2">
    <location>
        <begin position="21"/>
        <end position="215"/>
    </location>
</feature>
<gene>
    <name evidence="4" type="ORF">GT020_06110</name>
</gene>
<evidence type="ECO:0000256" key="2">
    <source>
        <dbReference type="SAM" id="SignalP"/>
    </source>
</evidence>
<name>A0A6L9G3V2_9MICC</name>
<evidence type="ECO:0000256" key="1">
    <source>
        <dbReference type="SAM" id="MobiDB-lite"/>
    </source>
</evidence>
<dbReference type="InterPro" id="IPR046281">
    <property type="entry name" value="DUF6318"/>
</dbReference>
<dbReference type="Proteomes" id="UP000477543">
    <property type="component" value="Unassembled WGS sequence"/>
</dbReference>
<evidence type="ECO:0000313" key="5">
    <source>
        <dbReference type="Proteomes" id="UP000477543"/>
    </source>
</evidence>
<organism evidence="4 5">
    <name type="scientific">Glutamicibacter soli</name>
    <dbReference type="NCBI Taxonomy" id="453836"/>
    <lineage>
        <taxon>Bacteria</taxon>
        <taxon>Bacillati</taxon>
        <taxon>Actinomycetota</taxon>
        <taxon>Actinomycetes</taxon>
        <taxon>Micrococcales</taxon>
        <taxon>Micrococcaceae</taxon>
        <taxon>Glutamicibacter</taxon>
    </lineage>
</organism>
<feature type="signal peptide" evidence="2">
    <location>
        <begin position="1"/>
        <end position="20"/>
    </location>
</feature>
<dbReference type="PROSITE" id="PS51257">
    <property type="entry name" value="PROKAR_LIPOPROTEIN"/>
    <property type="match status" value="1"/>
</dbReference>
<evidence type="ECO:0000313" key="4">
    <source>
        <dbReference type="EMBL" id="NAZ15643.1"/>
    </source>
</evidence>
<dbReference type="EMBL" id="WYDN01000004">
    <property type="protein sequence ID" value="NAZ15643.1"/>
    <property type="molecule type" value="Genomic_DNA"/>
</dbReference>
<accession>A0A6L9G3V2</accession>
<keyword evidence="2" id="KW-0732">Signal</keyword>
<reference evidence="4 5" key="1">
    <citation type="submission" date="2020-01" db="EMBL/GenBank/DDBJ databases">
        <title>Glutamicibacter soli M275.</title>
        <authorList>
            <person name="Meng X."/>
        </authorList>
    </citation>
    <scope>NUCLEOTIDE SEQUENCE [LARGE SCALE GENOMIC DNA]</scope>
    <source>
        <strain evidence="4 5">M275</strain>
    </source>
</reference>
<dbReference type="Pfam" id="PF19843">
    <property type="entry name" value="DUF6318"/>
    <property type="match status" value="1"/>
</dbReference>
<sequence>MSARKIACVALLAASSIALAACESGPETPPTPTQSQSEENQTDGSASTSTPSSTSTGTKTKEYKPATSEGPAENVPVPEKPELAGEKSEPGAIAFLKHYLAVMNYSFETYNSSSLERLTSDNCKVCYQNIIQGIQFNSAQGGWQVGGQYEYKVYSSKLNKSTALLGFSMHKLPSELYKSSGELAIRQPEQDGNSHAVAVLKYNNSWIVDSISINE</sequence>
<protein>
    <recommendedName>
        <fullName evidence="3">DUF6318 domain-containing protein</fullName>
    </recommendedName>
</protein>
<dbReference type="AlphaFoldDB" id="A0A6L9G3V2"/>
<feature type="domain" description="DUF6318" evidence="3">
    <location>
        <begin position="62"/>
        <end position="209"/>
    </location>
</feature>
<dbReference type="RefSeq" id="WP_146955795.1">
    <property type="nucleotide sequence ID" value="NZ_JBNBOD010000001.1"/>
</dbReference>
<feature type="region of interest" description="Disordered" evidence="1">
    <location>
        <begin position="22"/>
        <end position="86"/>
    </location>
</feature>
<comment type="caution">
    <text evidence="4">The sequence shown here is derived from an EMBL/GenBank/DDBJ whole genome shotgun (WGS) entry which is preliminary data.</text>
</comment>
<evidence type="ECO:0000259" key="3">
    <source>
        <dbReference type="Pfam" id="PF19843"/>
    </source>
</evidence>